<dbReference type="AlphaFoldDB" id="A0A6C0IYD4"/>
<accession>A0A6C0IYD4</accession>
<evidence type="ECO:0000313" key="1">
    <source>
        <dbReference type="EMBL" id="QHT96503.1"/>
    </source>
</evidence>
<name>A0A6C0IYD4_9ZZZZ</name>
<proteinExistence type="predicted"/>
<reference evidence="1" key="1">
    <citation type="journal article" date="2020" name="Nature">
        <title>Giant virus diversity and host interactions through global metagenomics.</title>
        <authorList>
            <person name="Schulz F."/>
            <person name="Roux S."/>
            <person name="Paez-Espino D."/>
            <person name="Jungbluth S."/>
            <person name="Walsh D.A."/>
            <person name="Denef V.J."/>
            <person name="McMahon K.D."/>
            <person name="Konstantinidis K.T."/>
            <person name="Eloe-Fadrosh E.A."/>
            <person name="Kyrpides N.C."/>
            <person name="Woyke T."/>
        </authorList>
    </citation>
    <scope>NUCLEOTIDE SEQUENCE</scope>
    <source>
        <strain evidence="1">GVMAG-M-3300024302-11</strain>
    </source>
</reference>
<sequence>MNDELDKIIETINNTIYFDKYTEFNLDNHIDMSIGRMQQLILKLNNCPNMKAFYNSVTTNCDMIGVIDIDGTRIIDFEDNYYTLMNKGIDRQTNKLITNN</sequence>
<dbReference type="EMBL" id="MN740258">
    <property type="protein sequence ID" value="QHT96503.1"/>
    <property type="molecule type" value="Genomic_DNA"/>
</dbReference>
<protein>
    <submittedName>
        <fullName evidence="1">Uncharacterized protein</fullName>
    </submittedName>
</protein>
<organism evidence="1">
    <name type="scientific">viral metagenome</name>
    <dbReference type="NCBI Taxonomy" id="1070528"/>
    <lineage>
        <taxon>unclassified sequences</taxon>
        <taxon>metagenomes</taxon>
        <taxon>organismal metagenomes</taxon>
    </lineage>
</organism>